<evidence type="ECO:0000256" key="1">
    <source>
        <dbReference type="SAM" id="MobiDB-lite"/>
    </source>
</evidence>
<sequence length="531" mass="57549">MVGGGVILAILIIACYMFMRRSERELQAAGDLFTSARSLNFGLPVYSSACVLVSQCVARLEEAKAVNRACQNNSTQACSHAESHSTAQDLNLPPPTYGEVMGTFARCQSCDSTLAQQQQTLVCQLAQLNPSTSLPELVDISQFLAQHRRDNFEPCCPEAREYSAQMDVWAGQPRQQRQPLPPPVSEAAQWNKLPTYEEYTSLALSPTNVIDGQRIRHPTQVNQHKIDLCTAANIPCQETSSLRRPVEIGPRNAGEGYTYCGSCTTGCDPSRSCETNEPQPMLSTQCTSQDGGIHAFTKVDNVIRVMEDSYGLRASDETVASLSEETTEEPQGKLRKSCEELPSIQEADEESHTDGLVATNQTGKNSKPESCAKEHEPTPSCDNPEATELLDQSDQTLTGGQAKAGVKVLQETVSCSNLAGNKEGQVIVADERHLDDKVCSDQDGSDDGDSKAVAKNTSDTENNPVVTNDKNNDDGVIGKQSIAASSFEKDKTEAIVDSGNEDKSKKNDNSSDVGVKDNQIATTHNYNEKSL</sequence>
<reference evidence="2 3" key="1">
    <citation type="journal article" date="2021" name="Elife">
        <title>Chloroplast acquisition without the gene transfer in kleptoplastic sea slugs, Plakobranchus ocellatus.</title>
        <authorList>
            <person name="Maeda T."/>
            <person name="Takahashi S."/>
            <person name="Yoshida T."/>
            <person name="Shimamura S."/>
            <person name="Takaki Y."/>
            <person name="Nagai Y."/>
            <person name="Toyoda A."/>
            <person name="Suzuki Y."/>
            <person name="Arimoto A."/>
            <person name="Ishii H."/>
            <person name="Satoh N."/>
            <person name="Nishiyama T."/>
            <person name="Hasebe M."/>
            <person name="Maruyama T."/>
            <person name="Minagawa J."/>
            <person name="Obokata J."/>
            <person name="Shigenobu S."/>
        </authorList>
    </citation>
    <scope>NUCLEOTIDE SEQUENCE [LARGE SCALE GENOMIC DNA]</scope>
</reference>
<name>A0AAV4DI55_9GAST</name>
<dbReference type="EMBL" id="BLXT01007928">
    <property type="protein sequence ID" value="GFO43903.1"/>
    <property type="molecule type" value="Genomic_DNA"/>
</dbReference>
<evidence type="ECO:0000313" key="3">
    <source>
        <dbReference type="Proteomes" id="UP000735302"/>
    </source>
</evidence>
<feature type="region of interest" description="Disordered" evidence="1">
    <location>
        <begin position="437"/>
        <end position="531"/>
    </location>
</feature>
<evidence type="ECO:0000313" key="2">
    <source>
        <dbReference type="EMBL" id="GFO43903.1"/>
    </source>
</evidence>
<feature type="compositionally biased region" description="Polar residues" evidence="1">
    <location>
        <begin position="455"/>
        <end position="469"/>
    </location>
</feature>
<dbReference type="AlphaFoldDB" id="A0AAV4DI55"/>
<accession>A0AAV4DI55</accession>
<protein>
    <submittedName>
        <fullName evidence="2">Uncharacterized protein</fullName>
    </submittedName>
</protein>
<keyword evidence="3" id="KW-1185">Reference proteome</keyword>
<feature type="region of interest" description="Disordered" evidence="1">
    <location>
        <begin position="316"/>
        <end position="386"/>
    </location>
</feature>
<gene>
    <name evidence="2" type="ORF">PoB_007040800</name>
</gene>
<proteinExistence type="predicted"/>
<comment type="caution">
    <text evidence="2">The sequence shown here is derived from an EMBL/GenBank/DDBJ whole genome shotgun (WGS) entry which is preliminary data.</text>
</comment>
<dbReference type="Proteomes" id="UP000735302">
    <property type="component" value="Unassembled WGS sequence"/>
</dbReference>
<feature type="compositionally biased region" description="Basic and acidic residues" evidence="1">
    <location>
        <begin position="366"/>
        <end position="377"/>
    </location>
</feature>
<feature type="compositionally biased region" description="Basic and acidic residues" evidence="1">
    <location>
        <begin position="330"/>
        <end position="339"/>
    </location>
</feature>
<feature type="compositionally biased region" description="Basic and acidic residues" evidence="1">
    <location>
        <begin position="487"/>
        <end position="509"/>
    </location>
</feature>
<organism evidence="2 3">
    <name type="scientific">Plakobranchus ocellatus</name>
    <dbReference type="NCBI Taxonomy" id="259542"/>
    <lineage>
        <taxon>Eukaryota</taxon>
        <taxon>Metazoa</taxon>
        <taxon>Spiralia</taxon>
        <taxon>Lophotrochozoa</taxon>
        <taxon>Mollusca</taxon>
        <taxon>Gastropoda</taxon>
        <taxon>Heterobranchia</taxon>
        <taxon>Euthyneura</taxon>
        <taxon>Panpulmonata</taxon>
        <taxon>Sacoglossa</taxon>
        <taxon>Placobranchoidea</taxon>
        <taxon>Plakobranchidae</taxon>
        <taxon>Plakobranchus</taxon>
    </lineage>
</organism>